<dbReference type="AlphaFoldDB" id="E0XX38"/>
<evidence type="ECO:0000256" key="1">
    <source>
        <dbReference type="SAM" id="SignalP"/>
    </source>
</evidence>
<organism evidence="2">
    <name type="scientific">uncultured delta proteobacterium HF0010_10I05</name>
    <dbReference type="NCBI Taxonomy" id="710822"/>
    <lineage>
        <taxon>Bacteria</taxon>
        <taxon>Deltaproteobacteria</taxon>
        <taxon>environmental samples</taxon>
    </lineage>
</organism>
<evidence type="ECO:0000313" key="2">
    <source>
        <dbReference type="EMBL" id="ADI18979.1"/>
    </source>
</evidence>
<reference evidence="2" key="1">
    <citation type="journal article" date="2011" name="Environ. Microbiol.">
        <title>Time-series analyses of Monterey Bay coastal microbial picoplankton using a 'genome proxy' microarray.</title>
        <authorList>
            <person name="Rich V.I."/>
            <person name="Pham V.D."/>
            <person name="Eppley J."/>
            <person name="Shi Y."/>
            <person name="DeLong E.F."/>
        </authorList>
    </citation>
    <scope>NUCLEOTIDE SEQUENCE</scope>
</reference>
<dbReference type="EMBL" id="GU474906">
    <property type="protein sequence ID" value="ADI18979.1"/>
    <property type="molecule type" value="Genomic_DNA"/>
</dbReference>
<proteinExistence type="predicted"/>
<protein>
    <submittedName>
        <fullName evidence="2">Uncharacterized protein</fullName>
    </submittedName>
</protein>
<name>E0XX38_9DELT</name>
<keyword evidence="1" id="KW-0732">Signal</keyword>
<accession>E0XX38</accession>
<feature type="chain" id="PRO_5003143050" evidence="1">
    <location>
        <begin position="21"/>
        <end position="496"/>
    </location>
</feature>
<feature type="signal peptide" evidence="1">
    <location>
        <begin position="1"/>
        <end position="20"/>
    </location>
</feature>
<sequence length="496" mass="57769">MRLFLFLLVALGLWPQGLQAQGVVSERGQAAVRVYNENYVRARESAIVIAKKDILTRTMTQFLKPEDVEQLYPVLENRLLNEPDSFIESTRVIEEFADDKAQEFFVVMEARLYRSRIVGGLQQLAIPLQNDLTQPVSIRLRFDESEWFVKADQEKLLKSMLQRRLAPYRIFLDEEQENPDTPVFDLRFSKAAQQLLNKNFNSATIGIQLLLKNQGQTLGEVYAQRLISNRNAGFVIAVLLDQLILDWAPLIRDLRQLQRKDDGQLRLEVLNAPSADMEAELFRSVGRQIGWNQPTLHMLTPYSIVYQGRPEQPHSEIFESLQKFQDSRFRSKELGRDQATIIWRLGWNESLKSLNKALENPPDWPETKPIIDWILPENQQGNFYLPIQSLVYAELSNRGSSHWFFLELPKESKANWQISWDVLGSTKLQPEIFLLDSKRKRINQQLMMKKKAITINYENIPENGKLFLRISDEIGYIKSYVGGYQSFRYVMRVEKK</sequence>